<keyword evidence="6" id="KW-1185">Reference proteome</keyword>
<proteinExistence type="inferred from homology"/>
<dbReference type="PANTHER" id="PTHR12974:SF36">
    <property type="entry name" value="POLYNUCLEOTIDE ADENYLYLTRANSFERASE"/>
    <property type="match status" value="1"/>
</dbReference>
<dbReference type="InterPro" id="IPR012937">
    <property type="entry name" value="TET5"/>
</dbReference>
<evidence type="ECO:0000313" key="6">
    <source>
        <dbReference type="Proteomes" id="UP001164746"/>
    </source>
</evidence>
<accession>A0ABY7EF82</accession>
<evidence type="ECO:0000256" key="1">
    <source>
        <dbReference type="ARBA" id="ARBA00007631"/>
    </source>
</evidence>
<gene>
    <name evidence="5" type="ORF">MAR_018635</name>
</gene>
<reference evidence="5" key="1">
    <citation type="submission" date="2022-11" db="EMBL/GenBank/DDBJ databases">
        <title>Centuries of genome instability and evolution in soft-shell clam transmissible cancer (bioRxiv).</title>
        <authorList>
            <person name="Hart S.F.M."/>
            <person name="Yonemitsu M.A."/>
            <person name="Giersch R.M."/>
            <person name="Beal B.F."/>
            <person name="Arriagada G."/>
            <person name="Davis B.W."/>
            <person name="Ostrander E.A."/>
            <person name="Goff S.P."/>
            <person name="Metzger M.J."/>
        </authorList>
    </citation>
    <scope>NUCLEOTIDE SEQUENCE</scope>
    <source>
        <strain evidence="5">MELC-2E11</strain>
        <tissue evidence="5">Siphon/mantle</tissue>
    </source>
</reference>
<dbReference type="Proteomes" id="UP001164746">
    <property type="component" value="Chromosome 6"/>
</dbReference>
<dbReference type="SMART" id="SM01153">
    <property type="entry name" value="DUF1693"/>
    <property type="match status" value="1"/>
</dbReference>
<keyword evidence="3" id="KW-0808">Transferase</keyword>
<dbReference type="PANTHER" id="PTHR12974">
    <property type="entry name" value="PRION-LIKE- Q/N-RICH -DOMAIN-BEARING PROTEIN PROTEIN 44"/>
    <property type="match status" value="1"/>
</dbReference>
<dbReference type="EMBL" id="CP111017">
    <property type="protein sequence ID" value="WAR08677.1"/>
    <property type="molecule type" value="Genomic_DNA"/>
</dbReference>
<evidence type="ECO:0000256" key="3">
    <source>
        <dbReference type="ARBA" id="ARBA00022679"/>
    </source>
</evidence>
<sequence>MEVYVPKRLIVMATQDSSCGNRYQVLCYEQVEKLDKVMEEAIPIHGRGNFPTLEVKLKDLVQVVREKLRTEGVSVRDIRLNGGAASYILGNASENTVQPYNDLDLIFGVDLRNPNDLQKIKNCVLSCLLDFLPEGVNREKMSSCSLKEAYVQKLVKVCNEKGDRWSLISLSNNKGKNVELKFVDKVKRQYEFSVDSFQILLDSLLTFYDISGTPMNENIYPTLVAESVYGDFSEAWSHLNSKLIATRKPEEIRGGGLLKYCSLLTRGFQPAKSMDICQTERYMCSRFFIDFSDVTQQRQKLEAYLNNHFSGEEELKHEYLMTLYRVVDESTICLMGHERRQTLNLIQQLACQVLMEQEQRAHNKYLEMQQFDQLNGLTIDQVYYGPIELNLSGQYYYNNSYPQVFMNGQCPYCPSPAFLPCS</sequence>
<organism evidence="5 6">
    <name type="scientific">Mya arenaria</name>
    <name type="common">Soft-shell clam</name>
    <dbReference type="NCBI Taxonomy" id="6604"/>
    <lineage>
        <taxon>Eukaryota</taxon>
        <taxon>Metazoa</taxon>
        <taxon>Spiralia</taxon>
        <taxon>Lophotrochozoa</taxon>
        <taxon>Mollusca</taxon>
        <taxon>Bivalvia</taxon>
        <taxon>Autobranchia</taxon>
        <taxon>Heteroconchia</taxon>
        <taxon>Euheterodonta</taxon>
        <taxon>Imparidentia</taxon>
        <taxon>Neoheterodontei</taxon>
        <taxon>Myida</taxon>
        <taxon>Myoidea</taxon>
        <taxon>Myidae</taxon>
        <taxon>Mya</taxon>
    </lineage>
</organism>
<evidence type="ECO:0000256" key="4">
    <source>
        <dbReference type="ARBA" id="ARBA00047933"/>
    </source>
</evidence>
<evidence type="ECO:0000256" key="2">
    <source>
        <dbReference type="ARBA" id="ARBA00012388"/>
    </source>
</evidence>
<comment type="similarity">
    <text evidence="1">Belongs to the TENT family.</text>
</comment>
<dbReference type="EC" id="2.7.7.19" evidence="2"/>
<evidence type="ECO:0000313" key="5">
    <source>
        <dbReference type="EMBL" id="WAR08677.1"/>
    </source>
</evidence>
<dbReference type="Pfam" id="PF07984">
    <property type="entry name" value="NTP_transf_7"/>
    <property type="match status" value="1"/>
</dbReference>
<protein>
    <recommendedName>
        <fullName evidence="2">polynucleotide adenylyltransferase</fullName>
        <ecNumber evidence="2">2.7.7.19</ecNumber>
    </recommendedName>
</protein>
<name>A0ABY7EF82_MYAAR</name>
<comment type="catalytic activity">
    <reaction evidence="4">
        <text>RNA(n) + ATP = RNA(n)-3'-adenine ribonucleotide + diphosphate</text>
        <dbReference type="Rhea" id="RHEA:11332"/>
        <dbReference type="Rhea" id="RHEA-COMP:14527"/>
        <dbReference type="Rhea" id="RHEA-COMP:17347"/>
        <dbReference type="ChEBI" id="CHEBI:30616"/>
        <dbReference type="ChEBI" id="CHEBI:33019"/>
        <dbReference type="ChEBI" id="CHEBI:140395"/>
        <dbReference type="ChEBI" id="CHEBI:173115"/>
        <dbReference type="EC" id="2.7.7.19"/>
    </reaction>
    <physiologicalReaction direction="left-to-right" evidence="4">
        <dbReference type="Rhea" id="RHEA:11333"/>
    </physiologicalReaction>
</comment>